<dbReference type="InterPro" id="IPR045749">
    <property type="entry name" value="DUF6090"/>
</dbReference>
<keyword evidence="1" id="KW-0812">Transmembrane</keyword>
<dbReference type="Pfam" id="PF19578">
    <property type="entry name" value="DUF6090"/>
    <property type="match status" value="1"/>
</dbReference>
<name>A0A6P0UGW1_9FLAO</name>
<proteinExistence type="predicted"/>
<dbReference type="AlphaFoldDB" id="A0A6P0UGW1"/>
<reference evidence="2 3" key="1">
    <citation type="submission" date="2020-01" db="EMBL/GenBank/DDBJ databases">
        <title>Muriicola jejuensis KCTC 22299.</title>
        <authorList>
            <person name="Wang G."/>
        </authorList>
    </citation>
    <scope>NUCLEOTIDE SEQUENCE [LARGE SCALE GENOMIC DNA]</scope>
    <source>
        <strain evidence="2 3">KCTC 22299</strain>
    </source>
</reference>
<accession>A0A6P0UGW1</accession>
<evidence type="ECO:0000313" key="2">
    <source>
        <dbReference type="EMBL" id="NER11700.1"/>
    </source>
</evidence>
<protein>
    <submittedName>
        <fullName evidence="2">Uncharacterized protein</fullName>
    </submittedName>
</protein>
<feature type="transmembrane region" description="Helical" evidence="1">
    <location>
        <begin position="21"/>
        <end position="42"/>
    </location>
</feature>
<comment type="caution">
    <text evidence="2">The sequence shown here is derived from an EMBL/GenBank/DDBJ whole genome shotgun (WGS) entry which is preliminary data.</text>
</comment>
<keyword evidence="1" id="KW-0472">Membrane</keyword>
<evidence type="ECO:0000313" key="3">
    <source>
        <dbReference type="Proteomes" id="UP000468443"/>
    </source>
</evidence>
<gene>
    <name evidence="2" type="ORF">GWK09_14305</name>
</gene>
<sequence>MIHFFRKLRQSLLEGNKFNRYLLYALGEIILVVMGILIALQINNANEDRKSAIQEELYLRRLLTENREDIRTFTQNIADLNKGIETIKGLSKALTEPDHSDEQLLLAARDFFQYGSIYPVFSSSTSTFDDLSSTGNLKLIRNTELREQIVKHYAKHKQISEWIRVGTEWALPNDAPFTYSNSIMRFEPASAFLFGDQLPADLVAHLRDKKIEYINNAAVHFWINRDAIDRLESLVLDTTIIIDEIDKELNR</sequence>
<evidence type="ECO:0000256" key="1">
    <source>
        <dbReference type="SAM" id="Phobius"/>
    </source>
</evidence>
<organism evidence="2 3">
    <name type="scientific">Muriicola jejuensis</name>
    <dbReference type="NCBI Taxonomy" id="504488"/>
    <lineage>
        <taxon>Bacteria</taxon>
        <taxon>Pseudomonadati</taxon>
        <taxon>Bacteroidota</taxon>
        <taxon>Flavobacteriia</taxon>
        <taxon>Flavobacteriales</taxon>
        <taxon>Flavobacteriaceae</taxon>
        <taxon>Muriicola</taxon>
    </lineage>
</organism>
<keyword evidence="1" id="KW-1133">Transmembrane helix</keyword>
<dbReference type="EMBL" id="JAABOP010000006">
    <property type="protein sequence ID" value="NER11700.1"/>
    <property type="molecule type" value="Genomic_DNA"/>
</dbReference>
<keyword evidence="3" id="KW-1185">Reference proteome</keyword>
<dbReference type="RefSeq" id="WP_163694155.1">
    <property type="nucleotide sequence ID" value="NZ_FXTW01000005.1"/>
</dbReference>
<dbReference type="Proteomes" id="UP000468443">
    <property type="component" value="Unassembled WGS sequence"/>
</dbReference>